<evidence type="ECO:0000313" key="2">
    <source>
        <dbReference type="EMBL" id="CAI9757297.1"/>
    </source>
</evidence>
<accession>A0AAD1YYS4</accession>
<dbReference type="AlphaFoldDB" id="A0AAD1YYS4"/>
<feature type="domain" description="Putative E3 ubiquitin-protein ligase LIN ARM repeats" evidence="1">
    <location>
        <begin position="3"/>
        <end position="103"/>
    </location>
</feature>
<dbReference type="Pfam" id="PF23654">
    <property type="entry name" value="ARM_LIN_2nd"/>
    <property type="match status" value="1"/>
</dbReference>
<dbReference type="Proteomes" id="UP000834106">
    <property type="component" value="Chromosome 3"/>
</dbReference>
<organism evidence="2 3">
    <name type="scientific">Fraxinus pennsylvanica</name>
    <dbReference type="NCBI Taxonomy" id="56036"/>
    <lineage>
        <taxon>Eukaryota</taxon>
        <taxon>Viridiplantae</taxon>
        <taxon>Streptophyta</taxon>
        <taxon>Embryophyta</taxon>
        <taxon>Tracheophyta</taxon>
        <taxon>Spermatophyta</taxon>
        <taxon>Magnoliopsida</taxon>
        <taxon>eudicotyledons</taxon>
        <taxon>Gunneridae</taxon>
        <taxon>Pentapetalae</taxon>
        <taxon>asterids</taxon>
        <taxon>lamiids</taxon>
        <taxon>Lamiales</taxon>
        <taxon>Oleaceae</taxon>
        <taxon>Oleeae</taxon>
        <taxon>Fraxinus</taxon>
    </lineage>
</organism>
<gene>
    <name evidence="2" type="ORF">FPE_LOCUS4727</name>
</gene>
<reference evidence="2" key="1">
    <citation type="submission" date="2023-05" db="EMBL/GenBank/DDBJ databases">
        <authorList>
            <person name="Huff M."/>
        </authorList>
    </citation>
    <scope>NUCLEOTIDE SEQUENCE</scope>
</reference>
<evidence type="ECO:0000313" key="3">
    <source>
        <dbReference type="Proteomes" id="UP000834106"/>
    </source>
</evidence>
<proteinExistence type="predicted"/>
<sequence>MNAWNLSSQMIKLSQLPTMKVSVMEGIMEVLFASNDDEILELAMSILAELTTKELNAKIILNANPNLDVFLRLLRSNSLFLNPAAVKTKAKQMISTEWILLLSTYLTN</sequence>
<keyword evidence="3" id="KW-1185">Reference proteome</keyword>
<name>A0AAD1YYS4_9LAMI</name>
<evidence type="ECO:0000259" key="1">
    <source>
        <dbReference type="Pfam" id="PF23654"/>
    </source>
</evidence>
<protein>
    <recommendedName>
        <fullName evidence="1">Putative E3 ubiquitin-protein ligase LIN ARM repeats domain-containing protein</fullName>
    </recommendedName>
</protein>
<dbReference type="InterPro" id="IPR056514">
    <property type="entry name" value="ARM_LIN_2nd"/>
</dbReference>
<dbReference type="EMBL" id="OU503038">
    <property type="protein sequence ID" value="CAI9757297.1"/>
    <property type="molecule type" value="Genomic_DNA"/>
</dbReference>